<evidence type="ECO:0000313" key="4">
    <source>
        <dbReference type="Proteomes" id="UP001174677"/>
    </source>
</evidence>
<dbReference type="PANTHER" id="PTHR11697:SF230">
    <property type="entry name" value="ZINC FINGER, MYM DOMAIN CONTAINING 1"/>
    <property type="match status" value="1"/>
</dbReference>
<keyword evidence="1" id="KW-1133">Transmembrane helix</keyword>
<keyword evidence="1" id="KW-0812">Transmembrane</keyword>
<organism evidence="3 4">
    <name type="scientific">Hevea brasiliensis</name>
    <name type="common">Para rubber tree</name>
    <name type="synonym">Siphonia brasiliensis</name>
    <dbReference type="NCBI Taxonomy" id="3981"/>
    <lineage>
        <taxon>Eukaryota</taxon>
        <taxon>Viridiplantae</taxon>
        <taxon>Streptophyta</taxon>
        <taxon>Embryophyta</taxon>
        <taxon>Tracheophyta</taxon>
        <taxon>Spermatophyta</taxon>
        <taxon>Magnoliopsida</taxon>
        <taxon>eudicotyledons</taxon>
        <taxon>Gunneridae</taxon>
        <taxon>Pentapetalae</taxon>
        <taxon>rosids</taxon>
        <taxon>fabids</taxon>
        <taxon>Malpighiales</taxon>
        <taxon>Euphorbiaceae</taxon>
        <taxon>Crotonoideae</taxon>
        <taxon>Micrandreae</taxon>
        <taxon>Hevea</taxon>
    </lineage>
</organism>
<dbReference type="InterPro" id="IPR025398">
    <property type="entry name" value="DUF4371"/>
</dbReference>
<feature type="transmembrane region" description="Helical" evidence="1">
    <location>
        <begin position="368"/>
        <end position="390"/>
    </location>
</feature>
<dbReference type="InterPro" id="IPR012337">
    <property type="entry name" value="RNaseH-like_sf"/>
</dbReference>
<dbReference type="Pfam" id="PF14291">
    <property type="entry name" value="DUF4371"/>
    <property type="match status" value="1"/>
</dbReference>
<dbReference type="InterPro" id="IPR055298">
    <property type="entry name" value="AtLOH3-like"/>
</dbReference>
<keyword evidence="4" id="KW-1185">Reference proteome</keyword>
<dbReference type="SUPFAM" id="SSF53098">
    <property type="entry name" value="Ribonuclease H-like"/>
    <property type="match status" value="1"/>
</dbReference>
<comment type="caution">
    <text evidence="3">The sequence shown here is derived from an EMBL/GenBank/DDBJ whole genome shotgun (WGS) entry which is preliminary data.</text>
</comment>
<name>A0ABQ9MTB2_HEVBR</name>
<protein>
    <recommendedName>
        <fullName evidence="2">DUF4371 domain-containing protein</fullName>
    </recommendedName>
</protein>
<evidence type="ECO:0000313" key="3">
    <source>
        <dbReference type="EMBL" id="KAJ9182094.1"/>
    </source>
</evidence>
<gene>
    <name evidence="3" type="ORF">P3X46_006123</name>
</gene>
<feature type="domain" description="DUF4371" evidence="2">
    <location>
        <begin position="1"/>
        <end position="67"/>
    </location>
</feature>
<proteinExistence type="predicted"/>
<sequence>MRVVIRYVNGSGCVIERFISLVHIHNTSAASLKKGIESLLSTYGLSILSLRGQGYDRASNMRGEFNGLKSLILKNNSSTYYIHYFHSSICSFFNTVTRLINVIGGSCKRRDILREKQLEKVFEGIAKGEIKGLLLYRPGDTHWSSHYGMLINLIHLFPSVIDVFESIGENGSDNPQRVEAIYLLDIMNRFEFVFVLHLMKKILGITHELSQVLQRRNQDIVNAMNLVKVSKCRLQVIRENGWEALLLEVLKFCGKYNIVVLDMEDVYVTRGRSRRRSEEMTNLHHYLNTNFLLCMVFLDPKDSFSAFNISKLIQLAKFYPCEFSPVALIELGSQLENFVFDMHMDEKFFEVSGIGGLAEKMVATKKHIIFPLVYLLIKLSLILPVAIATVERSFFAMNIIKSLLYNKMGDELLNDYLVTYIKRDIFASIDNEVIINRFQSMKNRRELL</sequence>
<dbReference type="PANTHER" id="PTHR11697">
    <property type="entry name" value="GENERAL TRANSCRIPTION FACTOR 2-RELATED ZINC FINGER PROTEIN"/>
    <property type="match status" value="1"/>
</dbReference>
<accession>A0ABQ9MTB2</accession>
<reference evidence="3" key="1">
    <citation type="journal article" date="2023" name="Plant Biotechnol. J.">
        <title>Chromosome-level wild Hevea brasiliensis genome provides new tools for genomic-assisted breeding and valuable loci to elevate rubber yield.</title>
        <authorList>
            <person name="Cheng H."/>
            <person name="Song X."/>
            <person name="Hu Y."/>
            <person name="Wu T."/>
            <person name="Yang Q."/>
            <person name="An Z."/>
            <person name="Feng S."/>
            <person name="Deng Z."/>
            <person name="Wu W."/>
            <person name="Zeng X."/>
            <person name="Tu M."/>
            <person name="Wang X."/>
            <person name="Huang H."/>
        </authorList>
    </citation>
    <scope>NUCLEOTIDE SEQUENCE</scope>
    <source>
        <strain evidence="3">MT/VB/25A 57/8</strain>
    </source>
</reference>
<dbReference type="EMBL" id="JARPOI010000004">
    <property type="protein sequence ID" value="KAJ9182094.1"/>
    <property type="molecule type" value="Genomic_DNA"/>
</dbReference>
<keyword evidence="1" id="KW-0472">Membrane</keyword>
<evidence type="ECO:0000259" key="2">
    <source>
        <dbReference type="Pfam" id="PF14291"/>
    </source>
</evidence>
<evidence type="ECO:0000256" key="1">
    <source>
        <dbReference type="SAM" id="Phobius"/>
    </source>
</evidence>
<dbReference type="Proteomes" id="UP001174677">
    <property type="component" value="Chromosome 4"/>
</dbReference>